<keyword evidence="3" id="KW-0479">Metal-binding</keyword>
<dbReference type="InterPro" id="IPR036551">
    <property type="entry name" value="Flavin_trans-like"/>
</dbReference>
<comment type="similarity">
    <text evidence="3 4">In the C-terminal section; belongs to the PPC synthetase family.</text>
</comment>
<comment type="cofactor">
    <cofactor evidence="3">
        <name>FMN</name>
        <dbReference type="ChEBI" id="CHEBI:58210"/>
    </cofactor>
    <text evidence="3">Binds 1 FMN per subunit.</text>
</comment>
<dbReference type="Pfam" id="PF04127">
    <property type="entry name" value="DFP"/>
    <property type="match status" value="1"/>
</dbReference>
<gene>
    <name evidence="3 7" type="primary">coaBC</name>
    <name evidence="7" type="ORF">ENV67_02335</name>
</gene>
<accession>A0A7C4YF68</accession>
<dbReference type="Pfam" id="PF02441">
    <property type="entry name" value="Flavoprotein"/>
    <property type="match status" value="1"/>
</dbReference>
<comment type="pathway">
    <text evidence="3 4">Cofactor biosynthesis; coenzyme A biosynthesis; CoA from (R)-pantothenate: step 3/5.</text>
</comment>
<reference evidence="7" key="1">
    <citation type="journal article" date="2020" name="mSystems">
        <title>Genome- and Community-Level Interaction Insights into Carbon Utilization and Element Cycling Functions of Hydrothermarchaeota in Hydrothermal Sediment.</title>
        <authorList>
            <person name="Zhou Z."/>
            <person name="Liu Y."/>
            <person name="Xu W."/>
            <person name="Pan J."/>
            <person name="Luo Z.H."/>
            <person name="Li M."/>
        </authorList>
    </citation>
    <scope>NUCLEOTIDE SEQUENCE [LARGE SCALE GENOMIC DNA]</scope>
    <source>
        <strain evidence="7">SpSt-780</strain>
    </source>
</reference>
<keyword evidence="1 3" id="KW-0210">Decarboxylase</keyword>
<evidence type="ECO:0000259" key="5">
    <source>
        <dbReference type="Pfam" id="PF02441"/>
    </source>
</evidence>
<comment type="caution">
    <text evidence="3">Lacks conserved residue(s) required for the propagation of feature annotation.</text>
</comment>
<dbReference type="InterPro" id="IPR035929">
    <property type="entry name" value="CoaB-like_sf"/>
</dbReference>
<evidence type="ECO:0000256" key="3">
    <source>
        <dbReference type="HAMAP-Rule" id="MF_02225"/>
    </source>
</evidence>
<dbReference type="GO" id="GO:0071513">
    <property type="term" value="C:phosphopantothenoylcysteine decarboxylase complex"/>
    <property type="evidence" value="ECO:0007669"/>
    <property type="project" value="TreeGrafter"/>
</dbReference>
<dbReference type="InterPro" id="IPR007085">
    <property type="entry name" value="DNA/pantothenate-metab_flavo_C"/>
</dbReference>
<sequence length="388" mass="43179">MKRVLRNKKILIGVSGGIAAYKIPEIVRTLQKNGAECSVILTENGARFVSKYTLDILTEGKVYIDMFSGGLPHIKLAEENDLLAIIPATYNVIGKIASGIADDLLTTIAAAFKKGKILFPSMNTSMLENPVFEKNVQYLKSIGYEIVEPDEGELACGKSGKGRLPDIEKIIFHITRCLSDNIFKNKKVLITAGATQENIDPVRVITNNSSGKMGIEIANAFALLGADVLLLMGSHSVYIPGYLNVKEFKNSEELYSILMENVNDFDILVMAAAVSDFKPEYSSKKIKREKMLNLKLSPTIDILKEISKLSKKPFIVGFCVEDEENIVEEGVRKMKEKGCNIMVANTIETIGSEKTKGYILLDKNENYFEMTKEELAWHLTSLIWQLLH</sequence>
<dbReference type="UniPathway" id="UPA00241">
    <property type="reaction ID" value="UER00353"/>
</dbReference>
<dbReference type="InterPro" id="IPR003382">
    <property type="entry name" value="Flavoprotein"/>
</dbReference>
<dbReference type="SUPFAM" id="SSF52507">
    <property type="entry name" value="Homo-oligomeric flavin-containing Cys decarboxylases, HFCD"/>
    <property type="match status" value="1"/>
</dbReference>
<organism evidence="7">
    <name type="scientific">candidate division WOR-3 bacterium</name>
    <dbReference type="NCBI Taxonomy" id="2052148"/>
    <lineage>
        <taxon>Bacteria</taxon>
        <taxon>Bacteria division WOR-3</taxon>
    </lineage>
</organism>
<feature type="domain" description="Flavoprotein" evidence="5">
    <location>
        <begin position="8"/>
        <end position="171"/>
    </location>
</feature>
<evidence type="ECO:0000256" key="2">
    <source>
        <dbReference type="ARBA" id="ARBA00023239"/>
    </source>
</evidence>
<keyword evidence="3 4" id="KW-0436">Ligase</keyword>
<feature type="active site" description="Proton donor" evidence="3">
    <location>
        <position position="156"/>
    </location>
</feature>
<comment type="catalytic activity">
    <reaction evidence="3 4">
        <text>N-[(R)-4-phosphopantothenoyl]-L-cysteine + H(+) = (R)-4'-phosphopantetheine + CO2</text>
        <dbReference type="Rhea" id="RHEA:16793"/>
        <dbReference type="ChEBI" id="CHEBI:15378"/>
        <dbReference type="ChEBI" id="CHEBI:16526"/>
        <dbReference type="ChEBI" id="CHEBI:59458"/>
        <dbReference type="ChEBI" id="CHEBI:61723"/>
        <dbReference type="EC" id="4.1.1.36"/>
    </reaction>
</comment>
<feature type="binding site" evidence="3">
    <location>
        <position position="285"/>
    </location>
    <ligand>
        <name>CTP</name>
        <dbReference type="ChEBI" id="CHEBI:37563"/>
    </ligand>
</feature>
<keyword evidence="3 4" id="KW-0285">Flavoprotein</keyword>
<feature type="binding site" evidence="3">
    <location>
        <position position="318"/>
    </location>
    <ligand>
        <name>CTP</name>
        <dbReference type="ChEBI" id="CHEBI:37563"/>
    </ligand>
</feature>
<dbReference type="SUPFAM" id="SSF102645">
    <property type="entry name" value="CoaB-like"/>
    <property type="match status" value="1"/>
</dbReference>
<dbReference type="GO" id="GO:0004633">
    <property type="term" value="F:phosphopantothenoylcysteine decarboxylase activity"/>
    <property type="evidence" value="ECO:0007669"/>
    <property type="project" value="UniProtKB-UniRule"/>
</dbReference>
<dbReference type="Gene3D" id="3.40.50.1950">
    <property type="entry name" value="Flavin prenyltransferase-like"/>
    <property type="match status" value="1"/>
</dbReference>
<dbReference type="PANTHER" id="PTHR14359:SF6">
    <property type="entry name" value="PHOSPHOPANTOTHENOYLCYSTEINE DECARBOXYLASE"/>
    <property type="match status" value="1"/>
</dbReference>
<comment type="caution">
    <text evidence="7">The sequence shown here is derived from an EMBL/GenBank/DDBJ whole genome shotgun (WGS) entry which is preliminary data.</text>
</comment>
<dbReference type="HAMAP" id="MF_02225">
    <property type="entry name" value="CoaBC"/>
    <property type="match status" value="1"/>
</dbReference>
<dbReference type="GO" id="GO:0004632">
    <property type="term" value="F:phosphopantothenate--cysteine ligase activity"/>
    <property type="evidence" value="ECO:0007669"/>
    <property type="project" value="UniProtKB-UniRule"/>
</dbReference>
<name>A0A7C4YF68_UNCW3</name>
<dbReference type="AlphaFoldDB" id="A0A7C4YF68"/>
<keyword evidence="3" id="KW-0460">Magnesium</keyword>
<dbReference type="GO" id="GO:0046872">
    <property type="term" value="F:metal ion binding"/>
    <property type="evidence" value="ECO:0007669"/>
    <property type="project" value="UniProtKB-KW"/>
</dbReference>
<feature type="region of interest" description="Phosphopantothenoylcysteine decarboxylase" evidence="3">
    <location>
        <begin position="1"/>
        <end position="187"/>
    </location>
</feature>
<evidence type="ECO:0000313" key="7">
    <source>
        <dbReference type="EMBL" id="HGW91365.1"/>
    </source>
</evidence>
<evidence type="ECO:0000256" key="1">
    <source>
        <dbReference type="ARBA" id="ARBA00022793"/>
    </source>
</evidence>
<feature type="binding site" evidence="3">
    <location>
        <position position="276"/>
    </location>
    <ligand>
        <name>CTP</name>
        <dbReference type="ChEBI" id="CHEBI:37563"/>
    </ligand>
</feature>
<keyword evidence="3 4" id="KW-0288">FMN</keyword>
<dbReference type="EC" id="6.3.2.5" evidence="3"/>
<proteinExistence type="inferred from homology"/>
<evidence type="ECO:0000256" key="4">
    <source>
        <dbReference type="RuleBase" id="RU364078"/>
    </source>
</evidence>
<feature type="binding site" evidence="3">
    <location>
        <position position="333"/>
    </location>
    <ligand>
        <name>CTP</name>
        <dbReference type="ChEBI" id="CHEBI:37563"/>
    </ligand>
</feature>
<dbReference type="EMBL" id="DTHG01000028">
    <property type="protein sequence ID" value="HGW91365.1"/>
    <property type="molecule type" value="Genomic_DNA"/>
</dbReference>
<feature type="binding site" evidence="3">
    <location>
        <position position="337"/>
    </location>
    <ligand>
        <name>CTP</name>
        <dbReference type="ChEBI" id="CHEBI:37563"/>
    </ligand>
</feature>
<comment type="pathway">
    <text evidence="3 4">Cofactor biosynthesis; coenzyme A biosynthesis; CoA from (R)-pantothenate: step 2/5.</text>
</comment>
<dbReference type="Gene3D" id="3.40.50.10300">
    <property type="entry name" value="CoaB-like"/>
    <property type="match status" value="1"/>
</dbReference>
<dbReference type="GO" id="GO:0010181">
    <property type="term" value="F:FMN binding"/>
    <property type="evidence" value="ECO:0007669"/>
    <property type="project" value="UniProtKB-UniRule"/>
</dbReference>
<comment type="catalytic activity">
    <reaction evidence="3 4">
        <text>(R)-4'-phosphopantothenate + L-cysteine + CTP = N-[(R)-4-phosphopantothenoyl]-L-cysteine + CMP + diphosphate + H(+)</text>
        <dbReference type="Rhea" id="RHEA:19397"/>
        <dbReference type="ChEBI" id="CHEBI:10986"/>
        <dbReference type="ChEBI" id="CHEBI:15378"/>
        <dbReference type="ChEBI" id="CHEBI:33019"/>
        <dbReference type="ChEBI" id="CHEBI:35235"/>
        <dbReference type="ChEBI" id="CHEBI:37563"/>
        <dbReference type="ChEBI" id="CHEBI:59458"/>
        <dbReference type="ChEBI" id="CHEBI:60377"/>
        <dbReference type="EC" id="6.3.2.5"/>
    </reaction>
</comment>
<feature type="region of interest" description="Phosphopantothenate--cysteine ligase" evidence="3">
    <location>
        <begin position="188"/>
        <end position="388"/>
    </location>
</feature>
<dbReference type="PANTHER" id="PTHR14359">
    <property type="entry name" value="HOMO-OLIGOMERIC FLAVIN CONTAINING CYS DECARBOXYLASE FAMILY"/>
    <property type="match status" value="1"/>
</dbReference>
<dbReference type="EC" id="4.1.1.36" evidence="3"/>
<comment type="cofactor">
    <cofactor evidence="3">
        <name>Mg(2+)</name>
        <dbReference type="ChEBI" id="CHEBI:18420"/>
    </cofactor>
</comment>
<dbReference type="GO" id="GO:0015941">
    <property type="term" value="P:pantothenate catabolic process"/>
    <property type="evidence" value="ECO:0007669"/>
    <property type="project" value="InterPro"/>
</dbReference>
<evidence type="ECO:0000259" key="6">
    <source>
        <dbReference type="Pfam" id="PF04127"/>
    </source>
</evidence>
<comment type="similarity">
    <text evidence="3 4">In the N-terminal section; belongs to the HFCD (homo-oligomeric flavin containing Cys decarboxylase) superfamily.</text>
</comment>
<dbReference type="GO" id="GO:0015937">
    <property type="term" value="P:coenzyme A biosynthetic process"/>
    <property type="evidence" value="ECO:0007669"/>
    <property type="project" value="UniProtKB-UniRule"/>
</dbReference>
<dbReference type="NCBIfam" id="TIGR00521">
    <property type="entry name" value="coaBC_dfp"/>
    <property type="match status" value="1"/>
</dbReference>
<comment type="function">
    <text evidence="4">Catalyzes two steps in the biosynthesis of coenzyme A. In the first step cysteine is conjugated to 4'-phosphopantothenate to form 4-phosphopantothenoylcysteine, in the latter compound is decarboxylated to form 4'-phosphopantotheine.</text>
</comment>
<comment type="function">
    <text evidence="3">Catalyzes two sequential steps in the biosynthesis of coenzyme A. In the first step cysteine is conjugated to 4'-phosphopantothenate to form 4-phosphopantothenoylcysteine. In the second step the latter compound is decarboxylated to form 4'-phosphopantotheine.</text>
</comment>
<keyword evidence="2 3" id="KW-0456">Lyase</keyword>
<protein>
    <recommendedName>
        <fullName evidence="3">Coenzyme A biosynthesis bifunctional protein CoaBC</fullName>
    </recommendedName>
    <alternativeName>
        <fullName evidence="3">DNA/pantothenate metabolism flavoprotein</fullName>
    </alternativeName>
    <alternativeName>
        <fullName evidence="3">Phosphopantothenoylcysteine synthetase/decarboxylase</fullName>
        <shortName evidence="3">PPCS-PPCDC</shortName>
    </alternativeName>
    <domain>
        <recommendedName>
            <fullName evidence="3">Phosphopantothenoylcysteine decarboxylase</fullName>
            <shortName evidence="3">PPC decarboxylase</shortName>
            <shortName evidence="3">PPC-DC</shortName>
            <ecNumber evidence="3">4.1.1.36</ecNumber>
        </recommendedName>
        <alternativeName>
            <fullName evidence="3">CoaC</fullName>
        </alternativeName>
    </domain>
    <domain>
        <recommendedName>
            <fullName evidence="3">Phosphopantothenate--cysteine ligase</fullName>
            <ecNumber evidence="3">6.3.2.5</ecNumber>
        </recommendedName>
        <alternativeName>
            <fullName evidence="3">CoaB</fullName>
        </alternativeName>
        <alternativeName>
            <fullName evidence="3">Phosphopantothenoylcysteine synthetase</fullName>
            <shortName evidence="3">PPC synthetase</shortName>
            <shortName evidence="3">PPC-S</shortName>
        </alternativeName>
    </domain>
</protein>
<keyword evidence="3" id="KW-0511">Multifunctional enzyme</keyword>
<dbReference type="InterPro" id="IPR005252">
    <property type="entry name" value="CoaBC"/>
</dbReference>
<feature type="domain" description="DNA/pantothenate metabolism flavoprotein C-terminal" evidence="6">
    <location>
        <begin position="184"/>
        <end position="385"/>
    </location>
</feature>